<dbReference type="EMBL" id="SJOL01006856">
    <property type="protein sequence ID" value="TGZ64198.1"/>
    <property type="molecule type" value="Genomic_DNA"/>
</dbReference>
<reference evidence="1 2" key="1">
    <citation type="journal article" date="2019" name="BMC Genomics">
        <title>New insights from Opisthorchis felineus genome: update on genomics of the epidemiologically important liver flukes.</title>
        <authorList>
            <person name="Ershov N.I."/>
            <person name="Mordvinov V.A."/>
            <person name="Prokhortchouk E.B."/>
            <person name="Pakharukova M.Y."/>
            <person name="Gunbin K.V."/>
            <person name="Ustyantsev K."/>
            <person name="Genaev M.A."/>
            <person name="Blinov A.G."/>
            <person name="Mazur A."/>
            <person name="Boulygina E."/>
            <person name="Tsygankova S."/>
            <person name="Khrameeva E."/>
            <person name="Chekanov N."/>
            <person name="Fan G."/>
            <person name="Xiao A."/>
            <person name="Zhang H."/>
            <person name="Xu X."/>
            <person name="Yang H."/>
            <person name="Solovyev V."/>
            <person name="Lee S.M."/>
            <person name="Liu X."/>
            <person name="Afonnikov D.A."/>
            <person name="Skryabin K.G."/>
        </authorList>
    </citation>
    <scope>NUCLEOTIDE SEQUENCE [LARGE SCALE GENOMIC DNA]</scope>
    <source>
        <strain evidence="1">AK-0245</strain>
        <tissue evidence="1">Whole organism</tissue>
    </source>
</reference>
<dbReference type="AlphaFoldDB" id="A0A4S2LSX9"/>
<name>A0A4S2LSX9_OPIFE</name>
<protein>
    <submittedName>
        <fullName evidence="1">Uncharacterized protein</fullName>
    </submittedName>
</protein>
<gene>
    <name evidence="1" type="ORF">CRM22_006505</name>
</gene>
<proteinExistence type="predicted"/>
<evidence type="ECO:0000313" key="1">
    <source>
        <dbReference type="EMBL" id="TGZ64198.1"/>
    </source>
</evidence>
<sequence length="83" mass="9595">RFLKNIIGARTLPNRIPENEPNFTSVYRGNPEYTLVSWISVEYPKASTPSCQANASRLRDTIKNHWYSLINVQIFRISMQLAP</sequence>
<accession>A0A4S2LSX9</accession>
<keyword evidence="2" id="KW-1185">Reference proteome</keyword>
<comment type="caution">
    <text evidence="1">The sequence shown here is derived from an EMBL/GenBank/DDBJ whole genome shotgun (WGS) entry which is preliminary data.</text>
</comment>
<dbReference type="Proteomes" id="UP000308267">
    <property type="component" value="Unassembled WGS sequence"/>
</dbReference>
<feature type="non-terminal residue" evidence="1">
    <location>
        <position position="1"/>
    </location>
</feature>
<evidence type="ECO:0000313" key="2">
    <source>
        <dbReference type="Proteomes" id="UP000308267"/>
    </source>
</evidence>
<organism evidence="1 2">
    <name type="scientific">Opisthorchis felineus</name>
    <dbReference type="NCBI Taxonomy" id="147828"/>
    <lineage>
        <taxon>Eukaryota</taxon>
        <taxon>Metazoa</taxon>
        <taxon>Spiralia</taxon>
        <taxon>Lophotrochozoa</taxon>
        <taxon>Platyhelminthes</taxon>
        <taxon>Trematoda</taxon>
        <taxon>Digenea</taxon>
        <taxon>Opisthorchiida</taxon>
        <taxon>Opisthorchiata</taxon>
        <taxon>Opisthorchiidae</taxon>
        <taxon>Opisthorchis</taxon>
    </lineage>
</organism>